<dbReference type="OrthoDB" id="8251224at2"/>
<dbReference type="Proteomes" id="UP000051660">
    <property type="component" value="Unassembled WGS sequence"/>
</dbReference>
<comment type="caution">
    <text evidence="2">The sequence shown here is derived from an EMBL/GenBank/DDBJ whole genome shotgun (WGS) entry which is preliminary data.</text>
</comment>
<dbReference type="AlphaFoldDB" id="A0A0R3NFB3"/>
<sequence length="122" mass="13233">MNALAAPKSSLQNRLEGFALTATFQGFPTFAAATLLLRLAHHQIAGGAVFFVVAASIFHGLFTPWLAPKFPRFFKNSYEPLFFDAGLSFADKLAQWRAQPTVSLQLVTSVMMLSVLAVAVVS</sequence>
<feature type="transmembrane region" description="Helical" evidence="1">
    <location>
        <begin position="44"/>
        <end position="67"/>
    </location>
</feature>
<organism evidence="2 3">
    <name type="scientific">Bradyrhizobium lablabi</name>
    <dbReference type="NCBI Taxonomy" id="722472"/>
    <lineage>
        <taxon>Bacteria</taxon>
        <taxon>Pseudomonadati</taxon>
        <taxon>Pseudomonadota</taxon>
        <taxon>Alphaproteobacteria</taxon>
        <taxon>Hyphomicrobiales</taxon>
        <taxon>Nitrobacteraceae</taxon>
        <taxon>Bradyrhizobium</taxon>
    </lineage>
</organism>
<name>A0A0R3NFB3_9BRAD</name>
<keyword evidence="1" id="KW-0472">Membrane</keyword>
<feature type="transmembrane region" description="Helical" evidence="1">
    <location>
        <begin position="102"/>
        <end position="121"/>
    </location>
</feature>
<accession>A0A0R3NFB3</accession>
<proteinExistence type="predicted"/>
<evidence type="ECO:0000313" key="2">
    <source>
        <dbReference type="EMBL" id="KRR28342.1"/>
    </source>
</evidence>
<feature type="transmembrane region" description="Helical" evidence="1">
    <location>
        <begin position="17"/>
        <end position="37"/>
    </location>
</feature>
<dbReference type="EMBL" id="LLYB01000026">
    <property type="protein sequence ID" value="KRR28342.1"/>
    <property type="molecule type" value="Genomic_DNA"/>
</dbReference>
<gene>
    <name evidence="2" type="ORF">CQ14_40720</name>
</gene>
<evidence type="ECO:0000313" key="3">
    <source>
        <dbReference type="Proteomes" id="UP000051660"/>
    </source>
</evidence>
<protein>
    <submittedName>
        <fullName evidence="2">Uncharacterized protein</fullName>
    </submittedName>
</protein>
<keyword evidence="1" id="KW-0812">Transmembrane</keyword>
<reference evidence="2 3" key="1">
    <citation type="submission" date="2014-03" db="EMBL/GenBank/DDBJ databases">
        <title>Bradyrhizobium valentinum sp. nov., isolated from effective nodules of Lupinus mariae-josephae, a lupine endemic of basic-lime soils in Eastern Spain.</title>
        <authorList>
            <person name="Duran D."/>
            <person name="Rey L."/>
            <person name="Navarro A."/>
            <person name="Busquets A."/>
            <person name="Imperial J."/>
            <person name="Ruiz-Argueso T."/>
        </authorList>
    </citation>
    <scope>NUCLEOTIDE SEQUENCE [LARGE SCALE GENOMIC DNA]</scope>
    <source>
        <strain evidence="2 3">CCBAU 23086</strain>
    </source>
</reference>
<keyword evidence="1" id="KW-1133">Transmembrane helix</keyword>
<evidence type="ECO:0000256" key="1">
    <source>
        <dbReference type="SAM" id="Phobius"/>
    </source>
</evidence>